<gene>
    <name evidence="1" type="ORF">L207DRAFT_575444</name>
</gene>
<proteinExistence type="predicted"/>
<evidence type="ECO:0000313" key="1">
    <source>
        <dbReference type="EMBL" id="PMD48792.1"/>
    </source>
</evidence>
<organism evidence="1 2">
    <name type="scientific">Hyaloscypha variabilis (strain UAMH 11265 / GT02V1 / F)</name>
    <name type="common">Meliniomyces variabilis</name>
    <dbReference type="NCBI Taxonomy" id="1149755"/>
    <lineage>
        <taxon>Eukaryota</taxon>
        <taxon>Fungi</taxon>
        <taxon>Dikarya</taxon>
        <taxon>Ascomycota</taxon>
        <taxon>Pezizomycotina</taxon>
        <taxon>Leotiomycetes</taxon>
        <taxon>Helotiales</taxon>
        <taxon>Hyaloscyphaceae</taxon>
        <taxon>Hyaloscypha</taxon>
        <taxon>Hyaloscypha variabilis</taxon>
    </lineage>
</organism>
<reference evidence="1 2" key="1">
    <citation type="submission" date="2016-04" db="EMBL/GenBank/DDBJ databases">
        <title>A degradative enzymes factory behind the ericoid mycorrhizal symbiosis.</title>
        <authorList>
            <consortium name="DOE Joint Genome Institute"/>
            <person name="Martino E."/>
            <person name="Morin E."/>
            <person name="Grelet G."/>
            <person name="Kuo A."/>
            <person name="Kohler A."/>
            <person name="Daghino S."/>
            <person name="Barry K."/>
            <person name="Choi C."/>
            <person name="Cichocki N."/>
            <person name="Clum A."/>
            <person name="Copeland A."/>
            <person name="Hainaut M."/>
            <person name="Haridas S."/>
            <person name="Labutti K."/>
            <person name="Lindquist E."/>
            <person name="Lipzen A."/>
            <person name="Khouja H.-R."/>
            <person name="Murat C."/>
            <person name="Ohm R."/>
            <person name="Olson A."/>
            <person name="Spatafora J."/>
            <person name="Veneault-Fourrey C."/>
            <person name="Henrissat B."/>
            <person name="Grigoriev I."/>
            <person name="Martin F."/>
            <person name="Perotto S."/>
        </authorList>
    </citation>
    <scope>NUCLEOTIDE SEQUENCE [LARGE SCALE GENOMIC DNA]</scope>
    <source>
        <strain evidence="1 2">F</strain>
    </source>
</reference>
<dbReference type="EMBL" id="KZ613937">
    <property type="protein sequence ID" value="PMD48792.1"/>
    <property type="molecule type" value="Genomic_DNA"/>
</dbReference>
<dbReference type="OrthoDB" id="3565198at2759"/>
<dbReference type="Proteomes" id="UP000235786">
    <property type="component" value="Unassembled WGS sequence"/>
</dbReference>
<protein>
    <submittedName>
        <fullName evidence="1">Uncharacterized protein</fullName>
    </submittedName>
</protein>
<accession>A0A2J6SDH8</accession>
<name>A0A2J6SDH8_HYAVF</name>
<keyword evidence="2" id="KW-1185">Reference proteome</keyword>
<dbReference type="AlphaFoldDB" id="A0A2J6SDH8"/>
<sequence length="131" mass="15072">MHSGPLLLSLPIELRTAIYEQLIPNDIVYDYCFISKWGGPRDHRPLCHDKQPYCPAILRINRQDLDEVIGMFYVTAQSKMFVTGSECYFFGVKFCTQDLDNPTANKLPPGLRFVHLLHISISMGWLWNPGE</sequence>
<evidence type="ECO:0000313" key="2">
    <source>
        <dbReference type="Proteomes" id="UP000235786"/>
    </source>
</evidence>